<dbReference type="Proteomes" id="UP001419268">
    <property type="component" value="Unassembled WGS sequence"/>
</dbReference>
<dbReference type="SUPFAM" id="SSF56574">
    <property type="entry name" value="Serpins"/>
    <property type="match status" value="1"/>
</dbReference>
<accession>A0AAP0K9N8</accession>
<gene>
    <name evidence="2" type="ORF">Scep_007375</name>
</gene>
<evidence type="ECO:0000256" key="1">
    <source>
        <dbReference type="ARBA" id="ARBA00009500"/>
    </source>
</evidence>
<dbReference type="EMBL" id="JBBNAG010000003">
    <property type="protein sequence ID" value="KAK9148618.1"/>
    <property type="molecule type" value="Genomic_DNA"/>
</dbReference>
<evidence type="ECO:0000313" key="3">
    <source>
        <dbReference type="Proteomes" id="UP001419268"/>
    </source>
</evidence>
<protein>
    <submittedName>
        <fullName evidence="2">Uncharacterized protein</fullName>
    </submittedName>
</protein>
<proteinExistence type="inferred from homology"/>
<dbReference type="AlphaFoldDB" id="A0AAP0K9N8"/>
<name>A0AAP0K9N8_9MAGN</name>
<reference evidence="2 3" key="1">
    <citation type="submission" date="2024-01" db="EMBL/GenBank/DDBJ databases">
        <title>Genome assemblies of Stephania.</title>
        <authorList>
            <person name="Yang L."/>
        </authorList>
    </citation>
    <scope>NUCLEOTIDE SEQUENCE [LARGE SCALE GENOMIC DNA]</scope>
    <source>
        <strain evidence="2">JXDWG</strain>
        <tissue evidence="2">Leaf</tissue>
    </source>
</reference>
<sequence>MFSSSLLQFGCPSILSPTQRSTKVRYSSLHMRSSIQRISRMRCSPSLLKLGNLAWSNHANGSSNFVFSPYSFDAALSLLTAGATGETRD</sequence>
<comment type="similarity">
    <text evidence="1">Belongs to the serpin family.</text>
</comment>
<dbReference type="Gene3D" id="3.30.497.10">
    <property type="entry name" value="Antithrombin, subunit I, domain 2"/>
    <property type="match status" value="1"/>
</dbReference>
<dbReference type="InterPro" id="IPR042178">
    <property type="entry name" value="Serpin_sf_1"/>
</dbReference>
<comment type="caution">
    <text evidence="2">The sequence shown here is derived from an EMBL/GenBank/DDBJ whole genome shotgun (WGS) entry which is preliminary data.</text>
</comment>
<organism evidence="2 3">
    <name type="scientific">Stephania cephalantha</name>
    <dbReference type="NCBI Taxonomy" id="152367"/>
    <lineage>
        <taxon>Eukaryota</taxon>
        <taxon>Viridiplantae</taxon>
        <taxon>Streptophyta</taxon>
        <taxon>Embryophyta</taxon>
        <taxon>Tracheophyta</taxon>
        <taxon>Spermatophyta</taxon>
        <taxon>Magnoliopsida</taxon>
        <taxon>Ranunculales</taxon>
        <taxon>Menispermaceae</taxon>
        <taxon>Menispermoideae</taxon>
        <taxon>Cissampelideae</taxon>
        <taxon>Stephania</taxon>
    </lineage>
</organism>
<evidence type="ECO:0000313" key="2">
    <source>
        <dbReference type="EMBL" id="KAK9148618.1"/>
    </source>
</evidence>
<keyword evidence="3" id="KW-1185">Reference proteome</keyword>
<dbReference type="InterPro" id="IPR036186">
    <property type="entry name" value="Serpin_sf"/>
</dbReference>